<dbReference type="RefSeq" id="WP_187570431.1">
    <property type="nucleotide sequence ID" value="NZ_CP060711.1"/>
</dbReference>
<dbReference type="Proteomes" id="UP000515977">
    <property type="component" value="Chromosome"/>
</dbReference>
<accession>A0A7G9QTJ2</accession>
<dbReference type="Pfam" id="PF14534">
    <property type="entry name" value="DUF4440"/>
    <property type="match status" value="1"/>
</dbReference>
<proteinExistence type="predicted"/>
<evidence type="ECO:0000259" key="2">
    <source>
        <dbReference type="Pfam" id="PF14534"/>
    </source>
</evidence>
<dbReference type="AlphaFoldDB" id="A0A7G9QTJ2"/>
<name>A0A7G9QTJ2_9GAMM</name>
<keyword evidence="4" id="KW-1185">Reference proteome</keyword>
<dbReference type="Gene3D" id="3.10.450.50">
    <property type="match status" value="1"/>
</dbReference>
<dbReference type="InterPro" id="IPR032710">
    <property type="entry name" value="NTF2-like_dom_sf"/>
</dbReference>
<dbReference type="EMBL" id="CP060711">
    <property type="protein sequence ID" value="QNN46667.1"/>
    <property type="molecule type" value="Genomic_DNA"/>
</dbReference>
<reference evidence="3 4" key="1">
    <citation type="submission" date="2020-08" db="EMBL/GenBank/DDBJ databases">
        <title>Genome sequence of Thermomonas brevis KACC 16975T.</title>
        <authorList>
            <person name="Hyun D.-W."/>
            <person name="Bae J.-W."/>
        </authorList>
    </citation>
    <scope>NUCLEOTIDE SEQUENCE [LARGE SCALE GENOMIC DNA]</scope>
    <source>
        <strain evidence="3 4">KACC 16975</strain>
    </source>
</reference>
<evidence type="ECO:0000313" key="4">
    <source>
        <dbReference type="Proteomes" id="UP000515977"/>
    </source>
</evidence>
<feature type="domain" description="DUF4440" evidence="2">
    <location>
        <begin position="34"/>
        <end position="141"/>
    </location>
</feature>
<feature type="signal peptide" evidence="1">
    <location>
        <begin position="1"/>
        <end position="28"/>
    </location>
</feature>
<dbReference type="SUPFAM" id="SSF54427">
    <property type="entry name" value="NTF2-like"/>
    <property type="match status" value="1"/>
</dbReference>
<dbReference type="KEGG" id="tbv:H9L17_00270"/>
<evidence type="ECO:0000256" key="1">
    <source>
        <dbReference type="SAM" id="SignalP"/>
    </source>
</evidence>
<keyword evidence="1" id="KW-0732">Signal</keyword>
<organism evidence="3 4">
    <name type="scientific">Thermomonas brevis</name>
    <dbReference type="NCBI Taxonomy" id="215691"/>
    <lineage>
        <taxon>Bacteria</taxon>
        <taxon>Pseudomonadati</taxon>
        <taxon>Pseudomonadota</taxon>
        <taxon>Gammaproteobacteria</taxon>
        <taxon>Lysobacterales</taxon>
        <taxon>Lysobacteraceae</taxon>
        <taxon>Thermomonas</taxon>
    </lineage>
</organism>
<sequence>MQQIRRFQRFLVGAALALAGVLSGCGGAAPEQAVRAQLQALQQAIDARDAGAVEDLMAEDFVGNDGMDRRATKQLAAGVFLRYRDVGAKLGPVEVELRGDDAAIARFDVLATGGSGGVLPDSGQVYRLETGWRRVDGEWKLLNAGWKQRM</sequence>
<protein>
    <submittedName>
        <fullName evidence="3">Nuclear transport factor 2 family protein</fullName>
    </submittedName>
</protein>
<evidence type="ECO:0000313" key="3">
    <source>
        <dbReference type="EMBL" id="QNN46667.1"/>
    </source>
</evidence>
<dbReference type="InterPro" id="IPR027843">
    <property type="entry name" value="DUF4440"/>
</dbReference>
<gene>
    <name evidence="3" type="ORF">H9L17_00270</name>
</gene>
<feature type="chain" id="PRO_5028922952" evidence="1">
    <location>
        <begin position="29"/>
        <end position="150"/>
    </location>
</feature>
<dbReference type="PROSITE" id="PS51257">
    <property type="entry name" value="PROKAR_LIPOPROTEIN"/>
    <property type="match status" value="1"/>
</dbReference>